<gene>
    <name evidence="5" type="ORF">OMAR00294_LOCUS2213</name>
</gene>
<comment type="similarity">
    <text evidence="1">Belongs to the eukaryotic ribosomal protein P1/P2 family.</text>
</comment>
<dbReference type="CDD" id="cd05831">
    <property type="entry name" value="Ribosomal_P1"/>
    <property type="match status" value="1"/>
</dbReference>
<evidence type="ECO:0000256" key="1">
    <source>
        <dbReference type="ARBA" id="ARBA00005436"/>
    </source>
</evidence>
<accession>A0A7S4GPE4</accession>
<proteinExistence type="inferred from homology"/>
<evidence type="ECO:0000256" key="4">
    <source>
        <dbReference type="SAM" id="MobiDB-lite"/>
    </source>
</evidence>
<dbReference type="InterPro" id="IPR038716">
    <property type="entry name" value="P1/P2_N_sf"/>
</dbReference>
<evidence type="ECO:0008006" key="6">
    <source>
        <dbReference type="Google" id="ProtNLM"/>
    </source>
</evidence>
<dbReference type="PANTHER" id="PTHR45696">
    <property type="entry name" value="60S ACIDIC RIBOSOMAL PROTEIN P1"/>
    <property type="match status" value="1"/>
</dbReference>
<dbReference type="HAMAP" id="MF_01478">
    <property type="entry name" value="Ribosomal_L12_arch"/>
    <property type="match status" value="1"/>
</dbReference>
<dbReference type="Pfam" id="PF00428">
    <property type="entry name" value="Ribosomal_60s"/>
    <property type="match status" value="1"/>
</dbReference>
<dbReference type="PANTHER" id="PTHR45696:SF10">
    <property type="entry name" value="LARGE RIBOSOMAL SUBUNIT PROTEIN P1"/>
    <property type="match status" value="1"/>
</dbReference>
<protein>
    <recommendedName>
        <fullName evidence="6">60S acidic ribosomal protein P1</fullName>
    </recommendedName>
</protein>
<keyword evidence="2" id="KW-0689">Ribosomal protein</keyword>
<dbReference type="FunFam" id="1.10.10.1410:FF:000002">
    <property type="entry name" value="60S acidic ribosomal protein P2"/>
    <property type="match status" value="1"/>
</dbReference>
<keyword evidence="3" id="KW-0687">Ribonucleoprotein</keyword>
<evidence type="ECO:0000256" key="2">
    <source>
        <dbReference type="ARBA" id="ARBA00022980"/>
    </source>
</evidence>
<dbReference type="EMBL" id="HBJB01002704">
    <property type="protein sequence ID" value="CAE0842952.1"/>
    <property type="molecule type" value="Transcribed_RNA"/>
</dbReference>
<evidence type="ECO:0000256" key="3">
    <source>
        <dbReference type="ARBA" id="ARBA00023274"/>
    </source>
</evidence>
<name>A0A7S4GPE4_OXYMA</name>
<organism evidence="5">
    <name type="scientific">Oxyrrhis marina</name>
    <name type="common">Dinoflagellate</name>
    <dbReference type="NCBI Taxonomy" id="2969"/>
    <lineage>
        <taxon>Eukaryota</taxon>
        <taxon>Sar</taxon>
        <taxon>Alveolata</taxon>
        <taxon>Dinophyceae</taxon>
        <taxon>Oxyrrhinales</taxon>
        <taxon>Oxyrrhinaceae</taxon>
        <taxon>Oxyrrhis</taxon>
    </lineage>
</organism>
<dbReference type="GO" id="GO:0043021">
    <property type="term" value="F:ribonucleoprotein complex binding"/>
    <property type="evidence" value="ECO:0007669"/>
    <property type="project" value="TreeGrafter"/>
</dbReference>
<dbReference type="AlphaFoldDB" id="A0A7S4GPE4"/>
<dbReference type="GO" id="GO:0002181">
    <property type="term" value="P:cytoplasmic translation"/>
    <property type="evidence" value="ECO:0007669"/>
    <property type="project" value="TreeGrafter"/>
</dbReference>
<reference evidence="5" key="1">
    <citation type="submission" date="2021-01" db="EMBL/GenBank/DDBJ databases">
        <authorList>
            <person name="Corre E."/>
            <person name="Pelletier E."/>
            <person name="Niang G."/>
            <person name="Scheremetjew M."/>
            <person name="Finn R."/>
            <person name="Kale V."/>
            <person name="Holt S."/>
            <person name="Cochrane G."/>
            <person name="Meng A."/>
            <person name="Brown T."/>
            <person name="Cohen L."/>
        </authorList>
    </citation>
    <scope>NUCLEOTIDE SEQUENCE</scope>
    <source>
        <strain evidence="5">LB1974</strain>
    </source>
</reference>
<evidence type="ECO:0000313" key="5">
    <source>
        <dbReference type="EMBL" id="CAE0842952.1"/>
    </source>
</evidence>
<dbReference type="Gene3D" id="1.10.10.1410">
    <property type="match status" value="1"/>
</dbReference>
<dbReference type="GO" id="GO:0030295">
    <property type="term" value="F:protein kinase activator activity"/>
    <property type="evidence" value="ECO:0007669"/>
    <property type="project" value="TreeGrafter"/>
</dbReference>
<dbReference type="InterPro" id="IPR027534">
    <property type="entry name" value="Ribosomal_P1/P2"/>
</dbReference>
<feature type="compositionally biased region" description="Acidic residues" evidence="4">
    <location>
        <begin position="98"/>
        <end position="112"/>
    </location>
</feature>
<sequence>MSNEVRDELLTVYAAMILHSDGAEITSERISKLTAATGAKVEAYWASLFAKLCKNQDLNEILSSCGGGGGGAAPAAAAAAGDAGAGDAGAAPAAAKVEEEEEEEGMDFDLFG</sequence>
<dbReference type="GO" id="GO:0022625">
    <property type="term" value="C:cytosolic large ribosomal subunit"/>
    <property type="evidence" value="ECO:0007669"/>
    <property type="project" value="TreeGrafter"/>
</dbReference>
<dbReference type="GO" id="GO:0006414">
    <property type="term" value="P:translational elongation"/>
    <property type="evidence" value="ECO:0007669"/>
    <property type="project" value="InterPro"/>
</dbReference>
<feature type="region of interest" description="Disordered" evidence="4">
    <location>
        <begin position="82"/>
        <end position="112"/>
    </location>
</feature>
<dbReference type="GO" id="GO:0003735">
    <property type="term" value="F:structural constituent of ribosome"/>
    <property type="evidence" value="ECO:0007669"/>
    <property type="project" value="InterPro"/>
</dbReference>